<evidence type="ECO:0000256" key="1">
    <source>
        <dbReference type="ARBA" id="ARBA00004604"/>
    </source>
</evidence>
<proteinExistence type="inferred from homology"/>
<keyword evidence="4" id="KW-0539">Nucleus</keyword>
<feature type="region of interest" description="Disordered" evidence="5">
    <location>
        <begin position="446"/>
        <end position="508"/>
    </location>
</feature>
<evidence type="ECO:0000256" key="3">
    <source>
        <dbReference type="ARBA" id="ARBA00023054"/>
    </source>
</evidence>
<feature type="region of interest" description="Disordered" evidence="5">
    <location>
        <begin position="134"/>
        <end position="166"/>
    </location>
</feature>
<feature type="region of interest" description="Disordered" evidence="5">
    <location>
        <begin position="1"/>
        <end position="23"/>
    </location>
</feature>
<dbReference type="AlphaFoldDB" id="A0A015JPC7"/>
<comment type="similarity">
    <text evidence="2">Belongs to the ESF1 family.</text>
</comment>
<dbReference type="PANTHER" id="PTHR12202">
    <property type="entry name" value="ESF1 HOMOLOG"/>
    <property type="match status" value="1"/>
</dbReference>
<keyword evidence="3" id="KW-0175">Coiled coil</keyword>
<feature type="compositionally biased region" description="Low complexity" evidence="5">
    <location>
        <begin position="476"/>
        <end position="489"/>
    </location>
</feature>
<evidence type="ECO:0000256" key="2">
    <source>
        <dbReference type="ARBA" id="ARBA00009087"/>
    </source>
</evidence>
<evidence type="ECO:0000313" key="8">
    <source>
        <dbReference type="EMBL" id="EXX56829.1"/>
    </source>
</evidence>
<sequence>MTDSSSRPNIKVKSKNNRISDDPRFAHVRKDPRFVRPKKKDVKIALDDRFAHMLTSEEFSDALKVDKYGKPISSDKADKGLKRYYNLKEDDEFLFKSESSKTINIEDQATTEEETDEENFDLSTLDFARGEGVLESSSDDEEEYVYSKNNNSVEQQGSSESDEQVPLGDETHRLAVVNLDWDNVKASDLMKVFSGFIPDGSIIFSVKIYPSEFGKERMEKETREGPPKEIFKSTSASSDRDDEEINLNDHIINDNGEEFDSEALRKYQLERLRYYYAVVDCDTVETARHIYQQCDGAEFESTSNSFDLRFIPDDLEFNDELKDECFQAPDMYEPVDFVTDALQYSSVKLTWDGDDPDRVKTIRQTLSKKNIDDMDFKNYIASSSEESGDDIEETRRKYKNLLYEIENENAETDQEMEITFTPGLSEVAAVNSEKAIENETSLETYLRKQREKRKEKKNAKEKQMENTSDDDNVGRNSNNLHLINSNISKPKSKKPHKFSKEEHKEADRQKAELELLVMDDEKEVHKHFDLKEIIKNEKRKNKKKKIKKDSIQDDDDFEINVNDSRFAALHESHHFAIDPSNPQFKKTKSMGKLLEERQRRQSEPSQQKSNTAFEEISNDKDPNIKDSNLSLLVNSVKRKNALAIESNQKGKRRKAKS</sequence>
<dbReference type="Pfam" id="PF08159">
    <property type="entry name" value="NUC153"/>
    <property type="match status" value="1"/>
</dbReference>
<reference evidence="8 9" key="1">
    <citation type="submission" date="2014-02" db="EMBL/GenBank/DDBJ databases">
        <title>Single nucleus genome sequencing reveals high similarity among nuclei of an endomycorrhizal fungus.</title>
        <authorList>
            <person name="Lin K."/>
            <person name="Geurts R."/>
            <person name="Zhang Z."/>
            <person name="Limpens E."/>
            <person name="Saunders D.G."/>
            <person name="Mu D."/>
            <person name="Pang E."/>
            <person name="Cao H."/>
            <person name="Cha H."/>
            <person name="Lin T."/>
            <person name="Zhou Q."/>
            <person name="Shang Y."/>
            <person name="Li Y."/>
            <person name="Ivanov S."/>
            <person name="Sharma T."/>
            <person name="Velzen R.V."/>
            <person name="Ruijter N.D."/>
            <person name="Aanen D.K."/>
            <person name="Win J."/>
            <person name="Kamoun S."/>
            <person name="Bisseling T."/>
            <person name="Huang S."/>
        </authorList>
    </citation>
    <scope>NUCLEOTIDE SEQUENCE [LARGE SCALE GENOMIC DNA]</scope>
    <source>
        <strain evidence="9">DAOM197198w</strain>
    </source>
</reference>
<evidence type="ECO:0000259" key="7">
    <source>
        <dbReference type="Pfam" id="PF25121"/>
    </source>
</evidence>
<dbReference type="InterPro" id="IPR039754">
    <property type="entry name" value="Esf1"/>
</dbReference>
<feature type="compositionally biased region" description="Basic residues" evidence="5">
    <location>
        <begin position="447"/>
        <end position="457"/>
    </location>
</feature>
<dbReference type="GO" id="GO:0003723">
    <property type="term" value="F:RNA binding"/>
    <property type="evidence" value="ECO:0007669"/>
    <property type="project" value="TreeGrafter"/>
</dbReference>
<feature type="domain" description="ESF1 RRM" evidence="7">
    <location>
        <begin position="171"/>
        <end position="325"/>
    </location>
</feature>
<gene>
    <name evidence="8" type="ORF">RirG_212670</name>
</gene>
<dbReference type="InterPro" id="IPR012580">
    <property type="entry name" value="NUC153"/>
</dbReference>
<evidence type="ECO:0000313" key="9">
    <source>
        <dbReference type="Proteomes" id="UP000022910"/>
    </source>
</evidence>
<dbReference type="GO" id="GO:0006364">
    <property type="term" value="P:rRNA processing"/>
    <property type="evidence" value="ECO:0007669"/>
    <property type="project" value="InterPro"/>
</dbReference>
<accession>A0A015JPC7</accession>
<dbReference type="InterPro" id="IPR056750">
    <property type="entry name" value="RRM_ESF1"/>
</dbReference>
<dbReference type="OMA" id="DHDFAID"/>
<evidence type="ECO:0000256" key="5">
    <source>
        <dbReference type="SAM" id="MobiDB-lite"/>
    </source>
</evidence>
<keyword evidence="9" id="KW-1185">Reference proteome</keyword>
<dbReference type="Proteomes" id="UP000022910">
    <property type="component" value="Unassembled WGS sequence"/>
</dbReference>
<feature type="compositionally biased region" description="Basic and acidic residues" evidence="5">
    <location>
        <begin position="217"/>
        <end position="231"/>
    </location>
</feature>
<dbReference type="HOGENOM" id="CLU_010564_0_1_1"/>
<dbReference type="GO" id="GO:0005730">
    <property type="term" value="C:nucleolus"/>
    <property type="evidence" value="ECO:0007669"/>
    <property type="project" value="UniProtKB-SubCell"/>
</dbReference>
<feature type="region of interest" description="Disordered" evidence="5">
    <location>
        <begin position="573"/>
        <end position="657"/>
    </location>
</feature>
<name>A0A015JPC7_RHIIW</name>
<feature type="domain" description="NUC153" evidence="6">
    <location>
        <begin position="563"/>
        <end position="590"/>
    </location>
</feature>
<dbReference type="OrthoDB" id="431825at2759"/>
<feature type="compositionally biased region" description="Basic and acidic residues" evidence="5">
    <location>
        <begin position="498"/>
        <end position="508"/>
    </location>
</feature>
<evidence type="ECO:0000256" key="4">
    <source>
        <dbReference type="ARBA" id="ARBA00023242"/>
    </source>
</evidence>
<protein>
    <submittedName>
        <fullName evidence="8">Esf1p</fullName>
    </submittedName>
</protein>
<feature type="compositionally biased region" description="Polar residues" evidence="5">
    <location>
        <begin position="148"/>
        <end position="159"/>
    </location>
</feature>
<dbReference type="STRING" id="1432141.A0A015JPC7"/>
<organism evidence="8 9">
    <name type="scientific">Rhizophagus irregularis (strain DAOM 197198w)</name>
    <name type="common">Glomus intraradices</name>
    <dbReference type="NCBI Taxonomy" id="1432141"/>
    <lineage>
        <taxon>Eukaryota</taxon>
        <taxon>Fungi</taxon>
        <taxon>Fungi incertae sedis</taxon>
        <taxon>Mucoromycota</taxon>
        <taxon>Glomeromycotina</taxon>
        <taxon>Glomeromycetes</taxon>
        <taxon>Glomerales</taxon>
        <taxon>Glomeraceae</taxon>
        <taxon>Rhizophagus</taxon>
    </lineage>
</organism>
<dbReference type="Pfam" id="PF25121">
    <property type="entry name" value="RRM_ESF1"/>
    <property type="match status" value="1"/>
</dbReference>
<dbReference type="PANTHER" id="PTHR12202:SF0">
    <property type="entry name" value="ESF1 HOMOLOG"/>
    <property type="match status" value="1"/>
</dbReference>
<comment type="caution">
    <text evidence="8">The sequence shown here is derived from an EMBL/GenBank/DDBJ whole genome shotgun (WGS) entry which is preliminary data.</text>
</comment>
<feature type="compositionally biased region" description="Basic and acidic residues" evidence="5">
    <location>
        <begin position="593"/>
        <end position="602"/>
    </location>
</feature>
<feature type="region of interest" description="Disordered" evidence="5">
    <location>
        <begin position="217"/>
        <end position="242"/>
    </location>
</feature>
<evidence type="ECO:0000259" key="6">
    <source>
        <dbReference type="Pfam" id="PF08159"/>
    </source>
</evidence>
<dbReference type="EMBL" id="JEMT01027513">
    <property type="protein sequence ID" value="EXX56829.1"/>
    <property type="molecule type" value="Genomic_DNA"/>
</dbReference>
<comment type="subcellular location">
    <subcellularLocation>
        <location evidence="1">Nucleus</location>
        <location evidence="1">Nucleolus</location>
    </subcellularLocation>
</comment>